<feature type="domain" description="Cyclic nucleotide-binding" evidence="1">
    <location>
        <begin position="17"/>
        <end position="111"/>
    </location>
</feature>
<evidence type="ECO:0000313" key="2">
    <source>
        <dbReference type="EMBL" id="OGG94125.1"/>
    </source>
</evidence>
<accession>A0A1F6G7P6</accession>
<organism evidence="2 3">
    <name type="scientific">Candidatus Lambdaproteobacteria bacterium RIFOXYD2_FULL_50_16</name>
    <dbReference type="NCBI Taxonomy" id="1817772"/>
    <lineage>
        <taxon>Bacteria</taxon>
        <taxon>Pseudomonadati</taxon>
        <taxon>Pseudomonadota</taxon>
        <taxon>Candidatus Lambdaproteobacteria</taxon>
    </lineage>
</organism>
<dbReference type="InterPro" id="IPR018488">
    <property type="entry name" value="cNMP-bd_CS"/>
</dbReference>
<dbReference type="PROSITE" id="PS50042">
    <property type="entry name" value="CNMP_BINDING_3"/>
    <property type="match status" value="1"/>
</dbReference>
<dbReference type="STRING" id="1817772.A2527_09785"/>
<dbReference type="Proteomes" id="UP000178449">
    <property type="component" value="Unassembled WGS sequence"/>
</dbReference>
<evidence type="ECO:0000313" key="3">
    <source>
        <dbReference type="Proteomes" id="UP000178449"/>
    </source>
</evidence>
<reference evidence="2 3" key="1">
    <citation type="journal article" date="2016" name="Nat. Commun.">
        <title>Thousands of microbial genomes shed light on interconnected biogeochemical processes in an aquifer system.</title>
        <authorList>
            <person name="Anantharaman K."/>
            <person name="Brown C.T."/>
            <person name="Hug L.A."/>
            <person name="Sharon I."/>
            <person name="Castelle C.J."/>
            <person name="Probst A.J."/>
            <person name="Thomas B.C."/>
            <person name="Singh A."/>
            <person name="Wilkins M.J."/>
            <person name="Karaoz U."/>
            <person name="Brodie E.L."/>
            <person name="Williams K.H."/>
            <person name="Hubbard S.S."/>
            <person name="Banfield J.F."/>
        </authorList>
    </citation>
    <scope>NUCLEOTIDE SEQUENCE [LARGE SCALE GENOMIC DNA]</scope>
</reference>
<dbReference type="SUPFAM" id="SSF141571">
    <property type="entry name" value="Pentapeptide repeat-like"/>
    <property type="match status" value="1"/>
</dbReference>
<dbReference type="SMART" id="SM00100">
    <property type="entry name" value="cNMP"/>
    <property type="match status" value="1"/>
</dbReference>
<protein>
    <recommendedName>
        <fullName evidence="1">Cyclic nucleotide-binding domain-containing protein</fullName>
    </recommendedName>
</protein>
<dbReference type="InterPro" id="IPR000595">
    <property type="entry name" value="cNMP-bd_dom"/>
</dbReference>
<dbReference type="PROSITE" id="PS00889">
    <property type="entry name" value="CNMP_BINDING_2"/>
    <property type="match status" value="1"/>
</dbReference>
<dbReference type="SUPFAM" id="SSF51206">
    <property type="entry name" value="cAMP-binding domain-like"/>
    <property type="match status" value="1"/>
</dbReference>
<dbReference type="InterPro" id="IPR051082">
    <property type="entry name" value="Pentapeptide-BTB/POZ_domain"/>
</dbReference>
<dbReference type="PANTHER" id="PTHR14136:SF17">
    <property type="entry name" value="BTB_POZ DOMAIN-CONTAINING PROTEIN KCTD9"/>
    <property type="match status" value="1"/>
</dbReference>
<dbReference type="InterPro" id="IPR018490">
    <property type="entry name" value="cNMP-bd_dom_sf"/>
</dbReference>
<gene>
    <name evidence="2" type="ORF">A2527_09785</name>
</gene>
<dbReference type="EMBL" id="MFNE01000043">
    <property type="protein sequence ID" value="OGG94125.1"/>
    <property type="molecule type" value="Genomic_DNA"/>
</dbReference>
<dbReference type="Gene3D" id="2.160.20.80">
    <property type="entry name" value="E3 ubiquitin-protein ligase SopA"/>
    <property type="match status" value="1"/>
</dbReference>
<dbReference type="Gene3D" id="2.60.120.10">
    <property type="entry name" value="Jelly Rolls"/>
    <property type="match status" value="1"/>
</dbReference>
<dbReference type="CDD" id="cd00038">
    <property type="entry name" value="CAP_ED"/>
    <property type="match status" value="1"/>
</dbReference>
<evidence type="ECO:0000259" key="1">
    <source>
        <dbReference type="PROSITE" id="PS50042"/>
    </source>
</evidence>
<dbReference type="AlphaFoldDB" id="A0A1F6G7P6"/>
<proteinExistence type="predicted"/>
<dbReference type="Pfam" id="PF00027">
    <property type="entry name" value="cNMP_binding"/>
    <property type="match status" value="1"/>
</dbReference>
<dbReference type="Pfam" id="PF13599">
    <property type="entry name" value="Pentapeptide_4"/>
    <property type="match status" value="1"/>
</dbReference>
<name>A0A1F6G7P6_9PROT</name>
<dbReference type="InterPro" id="IPR001646">
    <property type="entry name" value="5peptide_repeat"/>
</dbReference>
<sequence>MQLTKEIFVKLQESVEFFRSFTNGELLNLLKLAQTESFKDEEVVFREGTRGDKMYIILSGKVRISRPLGGGKEETLVVLESGACFGEMGIIDQSPRSARATATGSAVLMSIGAPVLGQANSGVAFKLYRNFSVMLAGRLRDSNAKVQDIAEKDRNSSQKIKDMLKKKMEGKDANMQGADLNYADLSGTYMNNANLAKSNLVRTTFKDTKLKGANFSNAKFAASQFANVEFEETNFAGGDFSGAVFKNCNFGNCDFKAAQFQGADLSASMKVEVAPKKDTKGAG</sequence>
<comment type="caution">
    <text evidence="2">The sequence shown here is derived from an EMBL/GenBank/DDBJ whole genome shotgun (WGS) entry which is preliminary data.</text>
</comment>
<dbReference type="InterPro" id="IPR014710">
    <property type="entry name" value="RmlC-like_jellyroll"/>
</dbReference>
<dbReference type="PANTHER" id="PTHR14136">
    <property type="entry name" value="BTB_POZ DOMAIN-CONTAINING PROTEIN KCTD9"/>
    <property type="match status" value="1"/>
</dbReference>